<keyword evidence="8" id="KW-1185">Reference proteome</keyword>
<dbReference type="InterPro" id="IPR026992">
    <property type="entry name" value="DIOX_N"/>
</dbReference>
<evidence type="ECO:0000256" key="1">
    <source>
        <dbReference type="ARBA" id="ARBA00008056"/>
    </source>
</evidence>
<dbReference type="AlphaFoldDB" id="A0A1H6JBU6"/>
<proteinExistence type="inferred from homology"/>
<reference evidence="8" key="1">
    <citation type="submission" date="2016-10" db="EMBL/GenBank/DDBJ databases">
        <authorList>
            <person name="Varghese N."/>
            <person name="Submissions S."/>
        </authorList>
    </citation>
    <scope>NUCLEOTIDE SEQUENCE [LARGE SCALE GENOMIC DNA]</scope>
    <source>
        <strain evidence="8">DSM 17616</strain>
    </source>
</reference>
<dbReference type="PANTHER" id="PTHR10209">
    <property type="entry name" value="OXIDOREDUCTASE, 2OG-FE II OXYGENASE FAMILY PROTEIN"/>
    <property type="match status" value="1"/>
</dbReference>
<sequence>MRTLNNPQCERNMTLQLPVLDLALWRAGGELRRQFLAQLGEAARDVGFFYLTGHGIAQTQQQAILQLAAEFFALPQAEKTAVQMVNSPHFRGYTRLGGELTLGKADQREQFDIMAEHSAPVLQKDEPAWWRLYGPNLWPAALPAMQPALLQWQDQLTNLTVTLLRAFALVLQQSEDAFDSTIKDGPYRHMKLIRYPGRSAPEQEQGVGAHKDPGYLTLVLQDGQSGLEVLTEKGWLSAVPLPGAFVVNIGELLELASNGYLRATYHRVVSPPAGVERLSCAFFMAAQLDATVPLLPLPEELALQAKGPASDPLNPLFYQVGQNVLKGRLRSHPDVAQAHYSTITGLDKKTAV</sequence>
<keyword evidence="2 5" id="KW-0479">Metal-binding</keyword>
<feature type="domain" description="Fe2OG dioxygenase" evidence="6">
    <location>
        <begin position="186"/>
        <end position="286"/>
    </location>
</feature>
<dbReference type="RefSeq" id="WP_218141270.1">
    <property type="nucleotide sequence ID" value="NZ_FNXF01000001.1"/>
</dbReference>
<dbReference type="Pfam" id="PF03171">
    <property type="entry name" value="2OG-FeII_Oxy"/>
    <property type="match status" value="1"/>
</dbReference>
<dbReference type="InterPro" id="IPR027443">
    <property type="entry name" value="IPNS-like_sf"/>
</dbReference>
<dbReference type="PANTHER" id="PTHR10209:SF885">
    <property type="entry name" value="2OG-FE(II) OXYGENASE FAMILY, PUTATIVE (AFU_ORTHOLOGUE AFUA_2G00750)-RELATED"/>
    <property type="match status" value="1"/>
</dbReference>
<keyword evidence="3 5" id="KW-0560">Oxidoreductase</keyword>
<gene>
    <name evidence="7" type="ORF">SAMN05660691_00159</name>
</gene>
<dbReference type="PROSITE" id="PS51471">
    <property type="entry name" value="FE2OG_OXY"/>
    <property type="match status" value="1"/>
</dbReference>
<evidence type="ECO:0000256" key="3">
    <source>
        <dbReference type="ARBA" id="ARBA00023002"/>
    </source>
</evidence>
<dbReference type="InterPro" id="IPR044861">
    <property type="entry name" value="IPNS-like_FE2OG_OXY"/>
</dbReference>
<organism evidence="7 8">
    <name type="scientific">Rheinheimera pacifica</name>
    <dbReference type="NCBI Taxonomy" id="173990"/>
    <lineage>
        <taxon>Bacteria</taxon>
        <taxon>Pseudomonadati</taxon>
        <taxon>Pseudomonadota</taxon>
        <taxon>Gammaproteobacteria</taxon>
        <taxon>Chromatiales</taxon>
        <taxon>Chromatiaceae</taxon>
        <taxon>Rheinheimera</taxon>
    </lineage>
</organism>
<dbReference type="EMBL" id="FNXF01000001">
    <property type="protein sequence ID" value="SEH56287.1"/>
    <property type="molecule type" value="Genomic_DNA"/>
</dbReference>
<dbReference type="STRING" id="173990.SAMN05660691_00159"/>
<evidence type="ECO:0000313" key="7">
    <source>
        <dbReference type="EMBL" id="SEH56287.1"/>
    </source>
</evidence>
<comment type="similarity">
    <text evidence="1 5">Belongs to the iron/ascorbate-dependent oxidoreductase family.</text>
</comment>
<dbReference type="SUPFAM" id="SSF51197">
    <property type="entry name" value="Clavaminate synthase-like"/>
    <property type="match status" value="1"/>
</dbReference>
<evidence type="ECO:0000256" key="4">
    <source>
        <dbReference type="ARBA" id="ARBA00023004"/>
    </source>
</evidence>
<name>A0A1H6JBU6_9GAMM</name>
<dbReference type="InterPro" id="IPR005123">
    <property type="entry name" value="Oxoglu/Fe-dep_dioxygenase_dom"/>
</dbReference>
<dbReference type="Gene3D" id="2.60.120.330">
    <property type="entry name" value="B-lactam Antibiotic, Isopenicillin N Synthase, Chain"/>
    <property type="match status" value="1"/>
</dbReference>
<dbReference type="PRINTS" id="PR00682">
    <property type="entry name" value="IPNSYNTHASE"/>
</dbReference>
<dbReference type="GO" id="GO:0046872">
    <property type="term" value="F:metal ion binding"/>
    <property type="evidence" value="ECO:0007669"/>
    <property type="project" value="UniProtKB-KW"/>
</dbReference>
<evidence type="ECO:0000256" key="2">
    <source>
        <dbReference type="ARBA" id="ARBA00022723"/>
    </source>
</evidence>
<protein>
    <submittedName>
        <fullName evidence="7">Isopenicillin N synthase</fullName>
    </submittedName>
</protein>
<keyword evidence="4 5" id="KW-0408">Iron</keyword>
<dbReference type="Proteomes" id="UP000199371">
    <property type="component" value="Unassembled WGS sequence"/>
</dbReference>
<accession>A0A1H6JBU6</accession>
<evidence type="ECO:0000313" key="8">
    <source>
        <dbReference type="Proteomes" id="UP000199371"/>
    </source>
</evidence>
<dbReference type="GO" id="GO:0016491">
    <property type="term" value="F:oxidoreductase activity"/>
    <property type="evidence" value="ECO:0007669"/>
    <property type="project" value="UniProtKB-KW"/>
</dbReference>
<dbReference type="Pfam" id="PF14226">
    <property type="entry name" value="DIOX_N"/>
    <property type="match status" value="1"/>
</dbReference>
<evidence type="ECO:0000259" key="6">
    <source>
        <dbReference type="PROSITE" id="PS51471"/>
    </source>
</evidence>
<evidence type="ECO:0000256" key="5">
    <source>
        <dbReference type="RuleBase" id="RU003682"/>
    </source>
</evidence>